<gene>
    <name evidence="2" type="ORF">NDU88_005445</name>
</gene>
<keyword evidence="3" id="KW-1185">Reference proteome</keyword>
<dbReference type="EMBL" id="JANPWB010000003">
    <property type="protein sequence ID" value="KAJ1201639.1"/>
    <property type="molecule type" value="Genomic_DNA"/>
</dbReference>
<feature type="compositionally biased region" description="Basic and acidic residues" evidence="1">
    <location>
        <begin position="68"/>
        <end position="79"/>
    </location>
</feature>
<proteinExistence type="predicted"/>
<comment type="caution">
    <text evidence="2">The sequence shown here is derived from an EMBL/GenBank/DDBJ whole genome shotgun (WGS) entry which is preliminary data.</text>
</comment>
<reference evidence="2" key="1">
    <citation type="journal article" date="2022" name="bioRxiv">
        <title>Sequencing and chromosome-scale assembly of the giantPleurodeles waltlgenome.</title>
        <authorList>
            <person name="Brown T."/>
            <person name="Elewa A."/>
            <person name="Iarovenko S."/>
            <person name="Subramanian E."/>
            <person name="Araus A.J."/>
            <person name="Petzold A."/>
            <person name="Susuki M."/>
            <person name="Suzuki K.-i.T."/>
            <person name="Hayashi T."/>
            <person name="Toyoda A."/>
            <person name="Oliveira C."/>
            <person name="Osipova E."/>
            <person name="Leigh N.D."/>
            <person name="Simon A."/>
            <person name="Yun M.H."/>
        </authorList>
    </citation>
    <scope>NUCLEOTIDE SEQUENCE</scope>
    <source>
        <strain evidence="2">20211129_DDA</strain>
        <tissue evidence="2">Liver</tissue>
    </source>
</reference>
<sequence>MPCLEETLHSGLTIWRCFLTSSEAQRVFQMHGKAALSTLYTKQGHHIPTFRKSFGPPNLCPRGTVKYIKQEIDQPDIRPGRTGGETSREESGEARGETSREESGEAGGEMSREESGGGRREASREESGGARGETSREKSGGARGETSREESGGAGGETNEVGQEPELLAEEHDELTALVEYANRSSHVPRGTWLSQVGTHISGTWGYWWA</sequence>
<dbReference type="AlphaFoldDB" id="A0AAV7VNJ1"/>
<protein>
    <submittedName>
        <fullName evidence="2">Uncharacterized protein</fullName>
    </submittedName>
</protein>
<accession>A0AAV7VNJ1</accession>
<evidence type="ECO:0000256" key="1">
    <source>
        <dbReference type="SAM" id="MobiDB-lite"/>
    </source>
</evidence>
<evidence type="ECO:0000313" key="2">
    <source>
        <dbReference type="EMBL" id="KAJ1201639.1"/>
    </source>
</evidence>
<dbReference type="Proteomes" id="UP001066276">
    <property type="component" value="Chromosome 2_1"/>
</dbReference>
<feature type="compositionally biased region" description="Basic and acidic residues" evidence="1">
    <location>
        <begin position="86"/>
        <end position="103"/>
    </location>
</feature>
<organism evidence="2 3">
    <name type="scientific">Pleurodeles waltl</name>
    <name type="common">Iberian ribbed newt</name>
    <dbReference type="NCBI Taxonomy" id="8319"/>
    <lineage>
        <taxon>Eukaryota</taxon>
        <taxon>Metazoa</taxon>
        <taxon>Chordata</taxon>
        <taxon>Craniata</taxon>
        <taxon>Vertebrata</taxon>
        <taxon>Euteleostomi</taxon>
        <taxon>Amphibia</taxon>
        <taxon>Batrachia</taxon>
        <taxon>Caudata</taxon>
        <taxon>Salamandroidea</taxon>
        <taxon>Salamandridae</taxon>
        <taxon>Pleurodelinae</taxon>
        <taxon>Pleurodeles</taxon>
    </lineage>
</organism>
<name>A0AAV7VNJ1_PLEWA</name>
<feature type="region of interest" description="Disordered" evidence="1">
    <location>
        <begin position="68"/>
        <end position="174"/>
    </location>
</feature>
<evidence type="ECO:0000313" key="3">
    <source>
        <dbReference type="Proteomes" id="UP001066276"/>
    </source>
</evidence>
<feature type="compositionally biased region" description="Basic and acidic residues" evidence="1">
    <location>
        <begin position="110"/>
        <end position="151"/>
    </location>
</feature>